<name>A0A3F2ZS60_CLOB6</name>
<organism evidence="1 2">
    <name type="scientific">Clostridium botulinum (strain 657 / Type Ba4)</name>
    <dbReference type="NCBI Taxonomy" id="515621"/>
    <lineage>
        <taxon>Bacteria</taxon>
        <taxon>Bacillati</taxon>
        <taxon>Bacillota</taxon>
        <taxon>Clostridia</taxon>
        <taxon>Eubacteriales</taxon>
        <taxon>Clostridiaceae</taxon>
        <taxon>Clostridium</taxon>
    </lineage>
</organism>
<dbReference type="AlphaFoldDB" id="A0A3F2ZS60"/>
<evidence type="ECO:0000313" key="2">
    <source>
        <dbReference type="Proteomes" id="UP000002333"/>
    </source>
</evidence>
<gene>
    <name evidence="1" type="ordered locus">CLJ_0308</name>
</gene>
<accession>A0A3F2ZS60</accession>
<dbReference type="RefSeq" id="WP_003362703.1">
    <property type="nucleotide sequence ID" value="NC_012654.1"/>
</dbReference>
<sequence>MVKKKLKGLILVVILLGIGNSISSRKLNFDIMGKMDLDKYTSQIKPYVQVINQKVQYIKDPSLNPKYMPEEQKKLTSGYKKEIQNINGKEVTIWKGDFTGNPYGNGAPWMGGKRLDFFDKSLGREGIQTNNYNDPNRVWTDKLVKNAILMRTSDNAYTLIDYQKPFSTKITVAGKTKSALYAKVIFADDNGLKLDNGKYYNCFNSCVIDMSDIRMEHGKESNANFYPADFPKNMLVMITFSNDNSSSYDIFKYCIVK</sequence>
<dbReference type="KEGG" id="cbi:CLJ_0308"/>
<geneLocation type="plasmid" evidence="1 2">
    <name>pCLJ</name>
</geneLocation>
<reference evidence="1 2" key="1">
    <citation type="journal article" date="2007" name="PLoS ONE">
        <title>Analysis of the neurotoxin complex genes in Clostridium botulinum A1-A4 and B1 strains: BoNT/A3, /Ba4 and /B1 clusters are located within plasmids.</title>
        <authorList>
            <person name="Smith T.J."/>
            <person name="Hill K.K."/>
            <person name="Foley B.T."/>
            <person name="Detter J.C."/>
            <person name="Munk A.C."/>
            <person name="Bruce D.C."/>
            <person name="Doggett N.A."/>
            <person name="Smith L.A."/>
            <person name="Marks J.D."/>
            <person name="Xie G."/>
            <person name="Brettin T.S."/>
        </authorList>
    </citation>
    <scope>NUCLEOTIDE SEQUENCE [LARGE SCALE GENOMIC DNA]</scope>
    <source>
        <strain evidence="2">657 / Type Ba4</strain>
    </source>
</reference>
<dbReference type="EMBL" id="CP001081">
    <property type="protein sequence ID" value="ACQ51179.1"/>
    <property type="molecule type" value="Genomic_DNA"/>
</dbReference>
<reference evidence="2" key="2">
    <citation type="submission" date="2008-05" db="EMBL/GenBank/DDBJ databases">
        <title>Genome sequence of Clostridium botulinum Ba4 strain 657 plasmid pCLJ.</title>
        <authorList>
            <person name="Shrivastava S."/>
            <person name="Brown J.L."/>
            <person name="Bruce D."/>
            <person name="Detter C."/>
            <person name="Munk C."/>
            <person name="Smith L.A."/>
            <person name="Smith T.J."/>
            <person name="Sutton G."/>
            <person name="Brettin T.S."/>
        </authorList>
    </citation>
    <scope>NUCLEOTIDE SEQUENCE [LARGE SCALE GENOMIC DNA]</scope>
    <source>
        <strain evidence="2">657 / Type Ba4</strain>
        <plasmid evidence="2">pCLJ</plasmid>
    </source>
</reference>
<proteinExistence type="predicted"/>
<evidence type="ECO:0000313" key="1">
    <source>
        <dbReference type="EMBL" id="ACQ51179.1"/>
    </source>
</evidence>
<protein>
    <submittedName>
        <fullName evidence="1">Uncharacterized protein</fullName>
    </submittedName>
</protein>
<dbReference type="Proteomes" id="UP000002333">
    <property type="component" value="Plasmid pCLJ"/>
</dbReference>
<keyword evidence="1" id="KW-0614">Plasmid</keyword>